<feature type="compositionally biased region" description="Acidic residues" evidence="1">
    <location>
        <begin position="910"/>
        <end position="921"/>
    </location>
</feature>
<gene>
    <name evidence="3" type="ORF">AMAG_15467</name>
</gene>
<evidence type="ECO:0000313" key="4">
    <source>
        <dbReference type="Proteomes" id="UP000054350"/>
    </source>
</evidence>
<evidence type="ECO:0000313" key="3">
    <source>
        <dbReference type="EMBL" id="KNE70713.1"/>
    </source>
</evidence>
<reference evidence="3 4" key="1">
    <citation type="submission" date="2009-11" db="EMBL/GenBank/DDBJ databases">
        <title>Annotation of Allomyces macrogynus ATCC 38327.</title>
        <authorList>
            <consortium name="The Broad Institute Genome Sequencing Platform"/>
            <person name="Russ C."/>
            <person name="Cuomo C."/>
            <person name="Burger G."/>
            <person name="Gray M.W."/>
            <person name="Holland P.W.H."/>
            <person name="King N."/>
            <person name="Lang F.B.F."/>
            <person name="Roger A.J."/>
            <person name="Ruiz-Trillo I."/>
            <person name="Young S.K."/>
            <person name="Zeng Q."/>
            <person name="Gargeya S."/>
            <person name="Fitzgerald M."/>
            <person name="Haas B."/>
            <person name="Abouelleil A."/>
            <person name="Alvarado L."/>
            <person name="Arachchi H.M."/>
            <person name="Berlin A."/>
            <person name="Chapman S.B."/>
            <person name="Gearin G."/>
            <person name="Goldberg J."/>
            <person name="Griggs A."/>
            <person name="Gujja S."/>
            <person name="Hansen M."/>
            <person name="Heiman D."/>
            <person name="Howarth C."/>
            <person name="Larimer J."/>
            <person name="Lui A."/>
            <person name="MacDonald P.J.P."/>
            <person name="McCowen C."/>
            <person name="Montmayeur A."/>
            <person name="Murphy C."/>
            <person name="Neiman D."/>
            <person name="Pearson M."/>
            <person name="Priest M."/>
            <person name="Roberts A."/>
            <person name="Saif S."/>
            <person name="Shea T."/>
            <person name="Sisk P."/>
            <person name="Stolte C."/>
            <person name="Sykes S."/>
            <person name="Wortman J."/>
            <person name="Nusbaum C."/>
            <person name="Birren B."/>
        </authorList>
    </citation>
    <scope>NUCLEOTIDE SEQUENCE [LARGE SCALE GENOMIC DNA]</scope>
    <source>
        <strain evidence="3 4">ATCC 38327</strain>
    </source>
</reference>
<proteinExistence type="predicted"/>
<protein>
    <recommendedName>
        <fullName evidence="2">F-box domain-containing protein</fullName>
    </recommendedName>
</protein>
<evidence type="ECO:0000256" key="1">
    <source>
        <dbReference type="SAM" id="MobiDB-lite"/>
    </source>
</evidence>
<dbReference type="InterPro" id="IPR001810">
    <property type="entry name" value="F-box_dom"/>
</dbReference>
<organism evidence="3 4">
    <name type="scientific">Allomyces macrogynus (strain ATCC 38327)</name>
    <name type="common">Allomyces javanicus var. macrogynus</name>
    <dbReference type="NCBI Taxonomy" id="578462"/>
    <lineage>
        <taxon>Eukaryota</taxon>
        <taxon>Fungi</taxon>
        <taxon>Fungi incertae sedis</taxon>
        <taxon>Blastocladiomycota</taxon>
        <taxon>Blastocladiomycetes</taxon>
        <taxon>Blastocladiales</taxon>
        <taxon>Blastocladiaceae</taxon>
        <taxon>Allomyces</taxon>
    </lineage>
</organism>
<dbReference type="Pfam" id="PF12937">
    <property type="entry name" value="F-box-like"/>
    <property type="match status" value="1"/>
</dbReference>
<feature type="region of interest" description="Disordered" evidence="1">
    <location>
        <begin position="910"/>
        <end position="948"/>
    </location>
</feature>
<accession>A0A0L0T7C4</accession>
<reference evidence="4" key="2">
    <citation type="submission" date="2009-11" db="EMBL/GenBank/DDBJ databases">
        <title>The Genome Sequence of Allomyces macrogynus strain ATCC 38327.</title>
        <authorList>
            <consortium name="The Broad Institute Genome Sequencing Platform"/>
            <person name="Russ C."/>
            <person name="Cuomo C."/>
            <person name="Shea T."/>
            <person name="Young S.K."/>
            <person name="Zeng Q."/>
            <person name="Koehrsen M."/>
            <person name="Haas B."/>
            <person name="Borodovsky M."/>
            <person name="Guigo R."/>
            <person name="Alvarado L."/>
            <person name="Berlin A."/>
            <person name="Borenstein D."/>
            <person name="Chen Z."/>
            <person name="Engels R."/>
            <person name="Freedman E."/>
            <person name="Gellesch M."/>
            <person name="Goldberg J."/>
            <person name="Griggs A."/>
            <person name="Gujja S."/>
            <person name="Heiman D."/>
            <person name="Hepburn T."/>
            <person name="Howarth C."/>
            <person name="Jen D."/>
            <person name="Larson L."/>
            <person name="Lewis B."/>
            <person name="Mehta T."/>
            <person name="Park D."/>
            <person name="Pearson M."/>
            <person name="Roberts A."/>
            <person name="Saif S."/>
            <person name="Shenoy N."/>
            <person name="Sisk P."/>
            <person name="Stolte C."/>
            <person name="Sykes S."/>
            <person name="Walk T."/>
            <person name="White J."/>
            <person name="Yandava C."/>
            <person name="Burger G."/>
            <person name="Gray M.W."/>
            <person name="Holland P.W.H."/>
            <person name="King N."/>
            <person name="Lang F.B.F."/>
            <person name="Roger A.J."/>
            <person name="Ruiz-Trillo I."/>
            <person name="Lander E."/>
            <person name="Nusbaum C."/>
        </authorList>
    </citation>
    <scope>NUCLEOTIDE SEQUENCE [LARGE SCALE GENOMIC DNA]</scope>
    <source>
        <strain evidence="4">ATCC 38327</strain>
    </source>
</reference>
<dbReference type="VEuPathDB" id="FungiDB:AMAG_15467"/>
<dbReference type="AlphaFoldDB" id="A0A0L0T7C4"/>
<feature type="domain" description="F-box" evidence="2">
    <location>
        <begin position="29"/>
        <end position="60"/>
    </location>
</feature>
<evidence type="ECO:0000259" key="2">
    <source>
        <dbReference type="Pfam" id="PF12937"/>
    </source>
</evidence>
<dbReference type="Gene3D" id="1.20.1280.50">
    <property type="match status" value="1"/>
</dbReference>
<dbReference type="SUPFAM" id="SSF81383">
    <property type="entry name" value="F-box domain"/>
    <property type="match status" value="1"/>
</dbReference>
<dbReference type="OrthoDB" id="10343335at2759"/>
<keyword evidence="4" id="KW-1185">Reference proteome</keyword>
<sequence length="948" mass="105629">MAMASPSVGAENAPVPHLEPLHHDAVLLPDVLAHVFKYLTNAAHLLRASQVCHVWRETIMTTHAPLLWPAAYRRVQGLRFHDPPLEQTERATWRDHRRLALISEIRDRVNWYKLKQLGKRLASAGVVKNVDDSCEVRLEDVQIARKYVPVEAVVAQCPHFLDVPDGGEPFLAVTDKCVVFEPRLSGQLRAQQTRSFVKVQPLSSSVSPGDRPHRDAFLIHSGPEHVETIEDDEGEVLGVDPFFKSAGVTSTKWAFTRSATTIRLSPLPSINLSVRIAHPKRLVILDMSCCDDWLVVLYRVPLDWPAHYARNLRVPWRDGDDPDVMTTPCMMAVYDLRNVALPRVDRDRCLLLDASEAGVQPVTAIWVPYSHGLAHSVVDADAHPFPIAEPDPWAVADPASTSHRRQLLKVVVNEQGDDRIRGHRLVVVTLDVSTAATPDLVAYQPYGIVPEDPTELRGAEQDESFATHGPCCSFTSWRLFGRILVGTPLDPVCCPRLQFARDDSGLEPGASIAPDFKAALTLISRRGFLAVSVLMREPLLRAFHFNADNRANVVARYVAQICGMDHDLVAQYELRPTEVAFISSQLAAASDCPSAETLVAWSLALRPAPLHVRATLPRAVVESGQAQCRIVKMHWSRRDRLVVVSRPSPHAAPIAWYRDMRYAEHDTFVRHGSRIEVVDTAAMRIVAHVDLPPTTELKIHHWAINQGWRDHVNSAPWEKPPSWEPNATFIEGSWRNAFLLPVWKSDIDEDGPLTDEWVLDPLRNALNTNWDSSDEIRRRIYLPGTVIHLEPTVNGLAVVRSLGPMRGSVVELCTYARAHAPVVAVSPPKIGPVPAPAPPPAASVSRVDRNRARWQAKAQGRRADVQMIVAGGDRVGAAVRSAVGASRNRAPALVVETDEIVESRQLMEDDFGWEDEEEEENKGDWDASEWGAEERFNNEGDQGHKKEE</sequence>
<feature type="compositionally biased region" description="Basic and acidic residues" evidence="1">
    <location>
        <begin position="932"/>
        <end position="948"/>
    </location>
</feature>
<name>A0A0L0T7C4_ALLM3</name>
<dbReference type="Proteomes" id="UP000054350">
    <property type="component" value="Unassembled WGS sequence"/>
</dbReference>
<dbReference type="EMBL" id="GG745367">
    <property type="protein sequence ID" value="KNE70713.1"/>
    <property type="molecule type" value="Genomic_DNA"/>
</dbReference>
<dbReference type="InterPro" id="IPR036047">
    <property type="entry name" value="F-box-like_dom_sf"/>
</dbReference>